<dbReference type="Proteomes" id="UP000054359">
    <property type="component" value="Unassembled WGS sequence"/>
</dbReference>
<evidence type="ECO:0000313" key="8">
    <source>
        <dbReference type="EMBL" id="KFM65070.1"/>
    </source>
</evidence>
<dbReference type="GO" id="GO:0000978">
    <property type="term" value="F:RNA polymerase II cis-regulatory region sequence-specific DNA binding"/>
    <property type="evidence" value="ECO:0007669"/>
    <property type="project" value="TreeGrafter"/>
</dbReference>
<dbReference type="InterPro" id="IPR013087">
    <property type="entry name" value="Znf_C2H2_type"/>
</dbReference>
<dbReference type="Pfam" id="PF00096">
    <property type="entry name" value="zf-C2H2"/>
    <property type="match status" value="5"/>
</dbReference>
<evidence type="ECO:0000313" key="9">
    <source>
        <dbReference type="Proteomes" id="UP000054359"/>
    </source>
</evidence>
<dbReference type="PROSITE" id="PS00028">
    <property type="entry name" value="ZINC_FINGER_C2H2_1"/>
    <property type="match status" value="11"/>
</dbReference>
<dbReference type="GO" id="GO:0005634">
    <property type="term" value="C:nucleus"/>
    <property type="evidence" value="ECO:0007669"/>
    <property type="project" value="UniProtKB-SubCell"/>
</dbReference>
<feature type="domain" description="C2H2-type" evidence="7">
    <location>
        <begin position="80"/>
        <end position="107"/>
    </location>
</feature>
<feature type="domain" description="C2H2-type" evidence="7">
    <location>
        <begin position="108"/>
        <end position="135"/>
    </location>
</feature>
<keyword evidence="3 6" id="KW-0863">Zinc-finger</keyword>
<dbReference type="FunFam" id="3.30.160.60:FF:000100">
    <property type="entry name" value="Zinc finger 45-like"/>
    <property type="match status" value="1"/>
</dbReference>
<dbReference type="SUPFAM" id="SSF57667">
    <property type="entry name" value="beta-beta-alpha zinc fingers"/>
    <property type="match status" value="6"/>
</dbReference>
<dbReference type="OMA" id="NACHICT"/>
<dbReference type="FunFam" id="3.30.160.60:FF:000446">
    <property type="entry name" value="Zinc finger protein"/>
    <property type="match status" value="1"/>
</dbReference>
<sequence>MPLPDRPKYAEQMLLQGMKPDQSEMKLYVLSKGGKQLKILTFDHQNKPYRRQDVLSKEVNKKPNILSSGKDISASKEGLCVCDICGKTYCSAASLKKHYSNHLCKKQYMCAVCKKCFVQMRTLQRHTLAHNTLKYICDYCDKGFLNKTLLIQHILLFHYRTKRNMCKTCKKHFRFKTELVRHCSVHVTTYPASKAFVCKKNNKKLAIKSKLTKHMWQYPGLKLFSYNICSKTFTKCSLLQNHSVSHDEAKHTTCNPIVHYIHQVDVKNKITNFDNCKSTSSKQNSIAHKRKVSDCYICEASCLTRKSFREHFLLFHKSVPINSCHICSKQFRKTSQVHRHLISHTGEKNFSCYKCNKKFCTNATLKRHIGHHAKFQRIKCNICQRTFADASYLKKHILTHKKEIKYKFECGVCDEVFTEEKFLNKHQLWFHDTSKQFQCNVCKRRFTHKYYLNRHMLSHTGTKSYKCFKCNRMYGNKSDLLRHSWSHVGLKPFYCKICGKGFTRNNNLQKHLSSHN</sequence>
<evidence type="ECO:0000256" key="6">
    <source>
        <dbReference type="PROSITE-ProRule" id="PRU00042"/>
    </source>
</evidence>
<dbReference type="Gene3D" id="3.30.160.60">
    <property type="entry name" value="Classic Zinc Finger"/>
    <property type="match status" value="9"/>
</dbReference>
<gene>
    <name evidence="8" type="ORF">X975_19812</name>
</gene>
<keyword evidence="9" id="KW-1185">Reference proteome</keyword>
<evidence type="ECO:0000259" key="7">
    <source>
        <dbReference type="PROSITE" id="PS50157"/>
    </source>
</evidence>
<keyword evidence="4" id="KW-0862">Zinc</keyword>
<feature type="domain" description="C2H2-type" evidence="7">
    <location>
        <begin position="322"/>
        <end position="349"/>
    </location>
</feature>
<reference evidence="8 9" key="1">
    <citation type="submission" date="2013-11" db="EMBL/GenBank/DDBJ databases">
        <title>Genome sequencing of Stegodyphus mimosarum.</title>
        <authorList>
            <person name="Bechsgaard J."/>
        </authorList>
    </citation>
    <scope>NUCLEOTIDE SEQUENCE [LARGE SCALE GENOMIC DNA]</scope>
</reference>
<dbReference type="GO" id="GO:0008270">
    <property type="term" value="F:zinc ion binding"/>
    <property type="evidence" value="ECO:0007669"/>
    <property type="project" value="UniProtKB-KW"/>
</dbReference>
<protein>
    <submittedName>
        <fullName evidence="8">Zinc finger protein 26</fullName>
    </submittedName>
</protein>
<dbReference type="InterPro" id="IPR036236">
    <property type="entry name" value="Znf_C2H2_sf"/>
</dbReference>
<dbReference type="PROSITE" id="PS50157">
    <property type="entry name" value="ZINC_FINGER_C2H2_2"/>
    <property type="match status" value="11"/>
</dbReference>
<proteinExistence type="predicted"/>
<feature type="domain" description="C2H2-type" evidence="7">
    <location>
        <begin position="350"/>
        <end position="377"/>
    </location>
</feature>
<organism evidence="8 9">
    <name type="scientific">Stegodyphus mimosarum</name>
    <name type="common">African social velvet spider</name>
    <dbReference type="NCBI Taxonomy" id="407821"/>
    <lineage>
        <taxon>Eukaryota</taxon>
        <taxon>Metazoa</taxon>
        <taxon>Ecdysozoa</taxon>
        <taxon>Arthropoda</taxon>
        <taxon>Chelicerata</taxon>
        <taxon>Arachnida</taxon>
        <taxon>Araneae</taxon>
        <taxon>Araneomorphae</taxon>
        <taxon>Entelegynae</taxon>
        <taxon>Eresoidea</taxon>
        <taxon>Eresidae</taxon>
        <taxon>Stegodyphus</taxon>
    </lineage>
</organism>
<dbReference type="STRING" id="407821.A0A087TIY1"/>
<keyword evidence="5" id="KW-0539">Nucleus</keyword>
<feature type="domain" description="C2H2-type" evidence="7">
    <location>
        <begin position="493"/>
        <end position="516"/>
    </location>
</feature>
<feature type="domain" description="C2H2-type" evidence="7">
    <location>
        <begin position="164"/>
        <end position="191"/>
    </location>
</feature>
<dbReference type="SMART" id="SM00355">
    <property type="entry name" value="ZnF_C2H2"/>
    <property type="match status" value="13"/>
</dbReference>
<feature type="domain" description="C2H2-type" evidence="7">
    <location>
        <begin position="135"/>
        <end position="163"/>
    </location>
</feature>
<evidence type="ECO:0000256" key="2">
    <source>
        <dbReference type="ARBA" id="ARBA00022737"/>
    </source>
</evidence>
<dbReference type="AlphaFoldDB" id="A0A087TIY1"/>
<dbReference type="EMBL" id="KK115417">
    <property type="protein sequence ID" value="KFM65070.1"/>
    <property type="molecule type" value="Genomic_DNA"/>
</dbReference>
<evidence type="ECO:0000256" key="3">
    <source>
        <dbReference type="ARBA" id="ARBA00022771"/>
    </source>
</evidence>
<name>A0A087TIY1_STEMI</name>
<feature type="domain" description="C2H2-type" evidence="7">
    <location>
        <begin position="437"/>
        <end position="464"/>
    </location>
</feature>
<feature type="domain" description="C2H2-type" evidence="7">
    <location>
        <begin position="378"/>
        <end position="405"/>
    </location>
</feature>
<feature type="non-terminal residue" evidence="8">
    <location>
        <position position="516"/>
    </location>
</feature>
<feature type="domain" description="C2H2-type" evidence="7">
    <location>
        <begin position="465"/>
        <end position="492"/>
    </location>
</feature>
<dbReference type="GO" id="GO:0001228">
    <property type="term" value="F:DNA-binding transcription activator activity, RNA polymerase II-specific"/>
    <property type="evidence" value="ECO:0007669"/>
    <property type="project" value="TreeGrafter"/>
</dbReference>
<evidence type="ECO:0000256" key="5">
    <source>
        <dbReference type="ARBA" id="ARBA00023242"/>
    </source>
</evidence>
<keyword evidence="1" id="KW-0479">Metal-binding</keyword>
<keyword evidence="2" id="KW-0677">Repeat</keyword>
<evidence type="ECO:0000256" key="4">
    <source>
        <dbReference type="ARBA" id="ARBA00022833"/>
    </source>
</evidence>
<dbReference type="OrthoDB" id="6414746at2759"/>
<evidence type="ECO:0000256" key="1">
    <source>
        <dbReference type="ARBA" id="ARBA00022723"/>
    </source>
</evidence>
<feature type="domain" description="C2H2-type" evidence="7">
    <location>
        <begin position="408"/>
        <end position="436"/>
    </location>
</feature>
<accession>A0A087TIY1</accession>
<dbReference type="PANTHER" id="PTHR24393">
    <property type="entry name" value="ZINC FINGER PROTEIN"/>
    <property type="match status" value="1"/>
</dbReference>
<dbReference type="PANTHER" id="PTHR24393:SF34">
    <property type="entry name" value="PR_SET DOMAIN 13"/>
    <property type="match status" value="1"/>
</dbReference>